<dbReference type="EC" id="2.1.1.77" evidence="3"/>
<keyword evidence="7" id="KW-0949">S-adenosyl-L-methionine</keyword>
<gene>
    <name evidence="8" type="primary">pcm2</name>
    <name evidence="8" type="ORF">CFIMG_004041RA</name>
</gene>
<dbReference type="GO" id="GO:0032259">
    <property type="term" value="P:methylation"/>
    <property type="evidence" value="ECO:0007669"/>
    <property type="project" value="UniProtKB-KW"/>
</dbReference>
<dbReference type="OrthoDB" id="73890at2759"/>
<name>A0A2C5WWT2_9PEZI</name>
<keyword evidence="5" id="KW-0489">Methyltransferase</keyword>
<dbReference type="SUPFAM" id="SSF53335">
    <property type="entry name" value="S-adenosyl-L-methionine-dependent methyltransferases"/>
    <property type="match status" value="1"/>
</dbReference>
<dbReference type="InterPro" id="IPR029063">
    <property type="entry name" value="SAM-dependent_MTases_sf"/>
</dbReference>
<dbReference type="Proteomes" id="UP000222788">
    <property type="component" value="Unassembled WGS sequence"/>
</dbReference>
<comment type="subcellular location">
    <subcellularLocation>
        <location evidence="1">Cytoplasm</location>
    </subcellularLocation>
</comment>
<sequence>MAWRSSGSSNKELVENMQRNELITDHRIVNVLLQVDRAHYAPREPYSDSPQTLSHGATIFAPHMHAMALMHLLPYASATDIRPAPRVLDIGSGSGYLTHALALLAGDKGRVVGVEHVEALRALGETNMCKSTEGQEMVNNGRVVFVKGDGRRGWKEEDIRDVGVGEENKWDAIHVGACAEKLHEELVEQLRAPGRLFIPIDDSDGSGSQSVWTITKNADGSITSKRLFGVRYVKLTDAKTQIG</sequence>
<dbReference type="Gene3D" id="3.40.50.150">
    <property type="entry name" value="Vaccinia Virus protein VP39"/>
    <property type="match status" value="1"/>
</dbReference>
<proteinExistence type="inferred from homology"/>
<reference evidence="8 9" key="1">
    <citation type="journal article" date="2013" name="Fungal Biol.">
        <title>Analysis of microsatellite markers in the genome of the plant pathogen Ceratocystis fimbriata.</title>
        <authorList>
            <person name="Simpson M.C."/>
            <person name="Wilken P.M."/>
            <person name="Coetzee M.P."/>
            <person name="Wingfield M.J."/>
            <person name="Wingfield B.D."/>
        </authorList>
    </citation>
    <scope>NUCLEOTIDE SEQUENCE [LARGE SCALE GENOMIC DNA]</scope>
    <source>
        <strain evidence="8 9">CBS 114723</strain>
    </source>
</reference>
<comment type="similarity">
    <text evidence="2">Belongs to the methyltransferase superfamily. L-isoaspartyl/D-aspartyl protein methyltransferase family.</text>
</comment>
<evidence type="ECO:0000256" key="5">
    <source>
        <dbReference type="ARBA" id="ARBA00022603"/>
    </source>
</evidence>
<evidence type="ECO:0000256" key="6">
    <source>
        <dbReference type="ARBA" id="ARBA00022679"/>
    </source>
</evidence>
<dbReference type="PANTHER" id="PTHR11579:SF0">
    <property type="entry name" value="PROTEIN-L-ISOASPARTATE(D-ASPARTATE) O-METHYLTRANSFERASE"/>
    <property type="match status" value="1"/>
</dbReference>
<evidence type="ECO:0000313" key="9">
    <source>
        <dbReference type="Proteomes" id="UP000222788"/>
    </source>
</evidence>
<evidence type="ECO:0000256" key="2">
    <source>
        <dbReference type="ARBA" id="ARBA00005369"/>
    </source>
</evidence>
<evidence type="ECO:0000256" key="1">
    <source>
        <dbReference type="ARBA" id="ARBA00004496"/>
    </source>
</evidence>
<dbReference type="CDD" id="cd02440">
    <property type="entry name" value="AdoMet_MTases"/>
    <property type="match status" value="1"/>
</dbReference>
<organism evidence="8 9">
    <name type="scientific">Ceratocystis fimbriata CBS 114723</name>
    <dbReference type="NCBI Taxonomy" id="1035309"/>
    <lineage>
        <taxon>Eukaryota</taxon>
        <taxon>Fungi</taxon>
        <taxon>Dikarya</taxon>
        <taxon>Ascomycota</taxon>
        <taxon>Pezizomycotina</taxon>
        <taxon>Sordariomycetes</taxon>
        <taxon>Hypocreomycetidae</taxon>
        <taxon>Microascales</taxon>
        <taxon>Ceratocystidaceae</taxon>
        <taxon>Ceratocystis</taxon>
    </lineage>
</organism>
<protein>
    <recommendedName>
        <fullName evidence="3">protein-L-isoaspartate(D-aspartate) O-methyltransferase</fullName>
        <ecNumber evidence="3">2.1.1.77</ecNumber>
    </recommendedName>
</protein>
<dbReference type="PANTHER" id="PTHR11579">
    <property type="entry name" value="PROTEIN-L-ISOASPARTATE O-METHYLTRANSFERASE"/>
    <property type="match status" value="1"/>
</dbReference>
<evidence type="ECO:0000313" key="8">
    <source>
        <dbReference type="EMBL" id="PHH52008.1"/>
    </source>
</evidence>
<evidence type="ECO:0000256" key="3">
    <source>
        <dbReference type="ARBA" id="ARBA00011890"/>
    </source>
</evidence>
<accession>A0A2C5WWT2</accession>
<dbReference type="STRING" id="1035309.A0A2C5WWT2"/>
<evidence type="ECO:0000256" key="7">
    <source>
        <dbReference type="ARBA" id="ARBA00022691"/>
    </source>
</evidence>
<keyword evidence="4" id="KW-0963">Cytoplasm</keyword>
<dbReference type="AlphaFoldDB" id="A0A2C5WWT2"/>
<dbReference type="GO" id="GO:0005737">
    <property type="term" value="C:cytoplasm"/>
    <property type="evidence" value="ECO:0007669"/>
    <property type="project" value="UniProtKB-SubCell"/>
</dbReference>
<reference evidence="8 9" key="2">
    <citation type="journal article" date="2013" name="IMA Fungus">
        <title>IMA Genome-F 1: Ceratocystis fimbriata: Draft nuclear genome sequence for the plant pathogen, Ceratocystis fimbriata.</title>
        <authorList>
            <person name="Wilken P.M."/>
            <person name="Steenkamp E.T."/>
            <person name="Wingfield M.J."/>
            <person name="de Beer Z.W."/>
            <person name="Wingfield B.D."/>
        </authorList>
    </citation>
    <scope>NUCLEOTIDE SEQUENCE [LARGE SCALE GENOMIC DNA]</scope>
    <source>
        <strain evidence="8 9">CBS 114723</strain>
    </source>
</reference>
<keyword evidence="9" id="KW-1185">Reference proteome</keyword>
<evidence type="ECO:0000256" key="4">
    <source>
        <dbReference type="ARBA" id="ARBA00022490"/>
    </source>
</evidence>
<dbReference type="GO" id="GO:0004719">
    <property type="term" value="F:protein-L-isoaspartate (D-aspartate) O-methyltransferase activity"/>
    <property type="evidence" value="ECO:0007669"/>
    <property type="project" value="UniProtKB-EC"/>
</dbReference>
<dbReference type="InterPro" id="IPR000682">
    <property type="entry name" value="PCMT"/>
</dbReference>
<comment type="caution">
    <text evidence="8">The sequence shown here is derived from an EMBL/GenBank/DDBJ whole genome shotgun (WGS) entry which is preliminary data.</text>
</comment>
<dbReference type="EMBL" id="APWK03000079">
    <property type="protein sequence ID" value="PHH52008.1"/>
    <property type="molecule type" value="Genomic_DNA"/>
</dbReference>
<dbReference type="Pfam" id="PF01135">
    <property type="entry name" value="PCMT"/>
    <property type="match status" value="1"/>
</dbReference>
<keyword evidence="6" id="KW-0808">Transferase</keyword>